<dbReference type="Pfam" id="PF06742">
    <property type="entry name" value="DUF1214"/>
    <property type="match status" value="1"/>
</dbReference>
<feature type="domain" description="DUF1214" evidence="1">
    <location>
        <begin position="320"/>
        <end position="432"/>
    </location>
</feature>
<dbReference type="Gene3D" id="2.60.120.600">
    <property type="entry name" value="Domain of unknown function DUF1214, C-terminal domain"/>
    <property type="match status" value="1"/>
</dbReference>
<name>A0AAU8AS83_9RHOB</name>
<dbReference type="EMBL" id="CP123390">
    <property type="protein sequence ID" value="XCC97877.1"/>
    <property type="molecule type" value="Genomic_DNA"/>
</dbReference>
<organism evidence="3">
    <name type="scientific">Alloyangia sp. H15</name>
    <dbReference type="NCBI Taxonomy" id="3029062"/>
    <lineage>
        <taxon>Bacteria</taxon>
        <taxon>Pseudomonadati</taxon>
        <taxon>Pseudomonadota</taxon>
        <taxon>Alphaproteobacteria</taxon>
        <taxon>Rhodobacterales</taxon>
        <taxon>Roseobacteraceae</taxon>
        <taxon>Alloyangia</taxon>
    </lineage>
</organism>
<dbReference type="SUPFAM" id="SSF160935">
    <property type="entry name" value="VPA0735-like"/>
    <property type="match status" value="1"/>
</dbReference>
<reference evidence="3" key="1">
    <citation type="submission" date="2023-02" db="EMBL/GenBank/DDBJ databases">
        <title>Description and genomic characterization of Salipiger bruguierae sp. nov., isolated from the sediment of mangrove plant Bruguiera sexangula.</title>
        <authorList>
            <person name="Long M."/>
        </authorList>
    </citation>
    <scope>NUCLEOTIDE SEQUENCE</scope>
    <source>
        <strain evidence="3">H15</strain>
        <plasmid evidence="3">unnamed5</plasmid>
    </source>
</reference>
<keyword evidence="3" id="KW-0614">Plasmid</keyword>
<sequence length="448" mass="48527">MSHLHPRMLARAMAVQALSLLLVALMVTFPARGRAEISDEVLSDAYVYLLSRALVVRQEQTDLAEEGVDYNVVKYNPVGSADFVNPNLDVAYLETWFGVDDQSAAILSIPQVEGRYYTAQIIDEWGEVVTNINERTYPLSPDGAFALVTPGSTIDLLEGVVRVPLHGSKAKMLARVELKTDSDAAVELQQAFTVETMGQPEIAPAIELPAFDNVSLIGVEIFDFAEELLTSAIDVSPAAARMQAQVMAVAKATDDPAERNRIAAALADEVIPGFLKSAVSEAGKFQGGWLGTLTAGTYGAEYRTRTAANLVGIWANASDEVIYFVGTQDADGAALSGDKTYELHFDADALPETVVDGYWSVILVDLPDYRVVENPLQRYNFNSYSPLAREEDGSLTLVVSAELPDGSPEANWLPSPAGQNFSLTFRAYVPKEVVKSGDWFPPSPVPVD</sequence>
<geneLocation type="plasmid" evidence="3">
    <name>unnamed5</name>
</geneLocation>
<feature type="domain" description="DUF1254" evidence="2">
    <location>
        <begin position="78"/>
        <end position="194"/>
    </location>
</feature>
<dbReference type="InterPro" id="IPR037049">
    <property type="entry name" value="DUF1214_C_sf"/>
</dbReference>
<dbReference type="PANTHER" id="PTHR36509">
    <property type="entry name" value="BLL3101 PROTEIN"/>
    <property type="match status" value="1"/>
</dbReference>
<dbReference type="RefSeq" id="WP_353476755.1">
    <property type="nucleotide sequence ID" value="NZ_CP123390.1"/>
</dbReference>
<dbReference type="InterPro" id="IPR037050">
    <property type="entry name" value="DUF1254_sf"/>
</dbReference>
<evidence type="ECO:0000259" key="1">
    <source>
        <dbReference type="Pfam" id="PF06742"/>
    </source>
</evidence>
<protein>
    <submittedName>
        <fullName evidence="3">DUF1214 domain-containing protein</fullName>
    </submittedName>
</protein>
<gene>
    <name evidence="3" type="ORF">PVT71_29065</name>
</gene>
<dbReference type="Pfam" id="PF06863">
    <property type="entry name" value="DUF1254"/>
    <property type="match status" value="1"/>
</dbReference>
<dbReference type="InterPro" id="IPR010621">
    <property type="entry name" value="DUF1214"/>
</dbReference>
<proteinExistence type="predicted"/>
<dbReference type="InterPro" id="IPR010679">
    <property type="entry name" value="DUF1254"/>
</dbReference>
<accession>A0AAU8AS83</accession>
<evidence type="ECO:0000259" key="2">
    <source>
        <dbReference type="Pfam" id="PF06863"/>
    </source>
</evidence>
<dbReference type="PANTHER" id="PTHR36509:SF2">
    <property type="entry name" value="BLL3101 PROTEIN"/>
    <property type="match status" value="1"/>
</dbReference>
<evidence type="ECO:0000313" key="3">
    <source>
        <dbReference type="EMBL" id="XCC97877.1"/>
    </source>
</evidence>
<dbReference type="Gene3D" id="2.60.40.1610">
    <property type="entry name" value="Domain of unknown function DUF1254"/>
    <property type="match status" value="1"/>
</dbReference>
<dbReference type="AlphaFoldDB" id="A0AAU8AS83"/>